<keyword evidence="4" id="KW-1185">Reference proteome</keyword>
<keyword evidence="1" id="KW-0175">Coiled coil</keyword>
<protein>
    <submittedName>
        <fullName evidence="3">Uncharacterized protein</fullName>
    </submittedName>
</protein>
<evidence type="ECO:0000313" key="4">
    <source>
        <dbReference type="Proteomes" id="UP001208570"/>
    </source>
</evidence>
<dbReference type="EMBL" id="JAODUP010001622">
    <property type="protein sequence ID" value="KAK2139770.1"/>
    <property type="molecule type" value="Genomic_DNA"/>
</dbReference>
<evidence type="ECO:0000256" key="1">
    <source>
        <dbReference type="SAM" id="Coils"/>
    </source>
</evidence>
<reference evidence="3" key="1">
    <citation type="journal article" date="2023" name="Mol. Biol. Evol.">
        <title>Third-Generation Sequencing Reveals the Adaptive Role of the Epigenome in Three Deep-Sea Polychaetes.</title>
        <authorList>
            <person name="Perez M."/>
            <person name="Aroh O."/>
            <person name="Sun Y."/>
            <person name="Lan Y."/>
            <person name="Juniper S.K."/>
            <person name="Young C.R."/>
            <person name="Angers B."/>
            <person name="Qian P.Y."/>
        </authorList>
    </citation>
    <scope>NUCLEOTIDE SEQUENCE</scope>
    <source>
        <strain evidence="3">P08H-3</strain>
    </source>
</reference>
<dbReference type="Proteomes" id="UP001208570">
    <property type="component" value="Unassembled WGS sequence"/>
</dbReference>
<sequence>MTSLTTTTTTLSSPTVLGHADNEREMLEIELAKKKGETNVYSRKINSMKDDLVRLNKVLVDCDKSVTRSCKEATRSGKSRHRSKENSNSDGSLEHITDNRSCQGSEIEIRTLEDKVSYYLRMTTDCESEKRNHQVLKYFLRKELATLKERLANRGRDITSIGKAISKDKAVNGKYKTDLNKLGKQHLSMLKMHEERKTLKEAMARELEMCIRERQDAKREQEKSEKAITRKEERIASIQEEIDNWNKRTEKLIRKTERCTWFLKRTLVVIGFACLVESVIWIRKKWNEDQDYEEKKQERKYKKKTRSQQQKQTNKQTTKT</sequence>
<evidence type="ECO:0000313" key="3">
    <source>
        <dbReference type="EMBL" id="KAK2139770.1"/>
    </source>
</evidence>
<feature type="region of interest" description="Disordered" evidence="2">
    <location>
        <begin position="1"/>
        <end position="21"/>
    </location>
</feature>
<evidence type="ECO:0000256" key="2">
    <source>
        <dbReference type="SAM" id="MobiDB-lite"/>
    </source>
</evidence>
<dbReference type="AlphaFoldDB" id="A0AAD9IT40"/>
<feature type="coiled-coil region" evidence="1">
    <location>
        <begin position="200"/>
        <end position="255"/>
    </location>
</feature>
<proteinExistence type="predicted"/>
<feature type="region of interest" description="Disordered" evidence="2">
    <location>
        <begin position="289"/>
        <end position="320"/>
    </location>
</feature>
<feature type="compositionally biased region" description="Low complexity" evidence="2">
    <location>
        <begin position="307"/>
        <end position="320"/>
    </location>
</feature>
<organism evidence="3 4">
    <name type="scientific">Paralvinella palmiformis</name>
    <dbReference type="NCBI Taxonomy" id="53620"/>
    <lineage>
        <taxon>Eukaryota</taxon>
        <taxon>Metazoa</taxon>
        <taxon>Spiralia</taxon>
        <taxon>Lophotrochozoa</taxon>
        <taxon>Annelida</taxon>
        <taxon>Polychaeta</taxon>
        <taxon>Sedentaria</taxon>
        <taxon>Canalipalpata</taxon>
        <taxon>Terebellida</taxon>
        <taxon>Terebelliformia</taxon>
        <taxon>Alvinellidae</taxon>
        <taxon>Paralvinella</taxon>
    </lineage>
</organism>
<feature type="compositionally biased region" description="Basic and acidic residues" evidence="2">
    <location>
        <begin position="84"/>
        <end position="97"/>
    </location>
</feature>
<name>A0AAD9IT40_9ANNE</name>
<gene>
    <name evidence="3" type="ORF">LSH36_1616g00005</name>
</gene>
<accession>A0AAD9IT40</accession>
<comment type="caution">
    <text evidence="3">The sequence shown here is derived from an EMBL/GenBank/DDBJ whole genome shotgun (WGS) entry which is preliminary data.</text>
</comment>
<feature type="region of interest" description="Disordered" evidence="2">
    <location>
        <begin position="70"/>
        <end position="97"/>
    </location>
</feature>
<feature type="compositionally biased region" description="Low complexity" evidence="2">
    <location>
        <begin position="1"/>
        <end position="17"/>
    </location>
</feature>